<proteinExistence type="predicted"/>
<sequence>MRTTFQGLSGGDAADEFVAHRRMLLLCSSRLELIFARTIPLQIEWSAFAFTPHEAQEIDLAPAKQSSPAPSSNAADADAESRAQTRLWLRLLACTSMIEAELRRRFREEYDFTMPRFDVLAQLDREPSGLVLGELPKRLMVSAGNLTPIVDRLVEDGYITRTPSHLDRRVQIVCMTVEGRKSFRRMAKSHGAWLAELLAEFPMDRLDGLVGALDDVKSAVRDALQRPERS</sequence>
<protein>
    <submittedName>
        <fullName evidence="2">MarR family transcriptional regulator</fullName>
    </submittedName>
</protein>
<dbReference type="SUPFAM" id="SSF46785">
    <property type="entry name" value="Winged helix' DNA-binding domain"/>
    <property type="match status" value="1"/>
</dbReference>
<dbReference type="PANTHER" id="PTHR33164:SF57">
    <property type="entry name" value="MARR-FAMILY TRANSCRIPTIONAL REGULATOR"/>
    <property type="match status" value="1"/>
</dbReference>
<dbReference type="Proteomes" id="UP000315914">
    <property type="component" value="Unassembled WGS sequence"/>
</dbReference>
<dbReference type="RefSeq" id="WP_245326690.1">
    <property type="nucleotide sequence ID" value="NZ_LWIG01000008.1"/>
</dbReference>
<evidence type="ECO:0000313" key="3">
    <source>
        <dbReference type="Proteomes" id="UP000315914"/>
    </source>
</evidence>
<evidence type="ECO:0000259" key="1">
    <source>
        <dbReference type="PROSITE" id="PS50995"/>
    </source>
</evidence>
<dbReference type="InterPro" id="IPR036388">
    <property type="entry name" value="WH-like_DNA-bd_sf"/>
</dbReference>
<dbReference type="Gene3D" id="1.10.10.10">
    <property type="entry name" value="Winged helix-like DNA-binding domain superfamily/Winged helix DNA-binding domain"/>
    <property type="match status" value="1"/>
</dbReference>
<evidence type="ECO:0000313" key="2">
    <source>
        <dbReference type="EMBL" id="TWB73916.1"/>
    </source>
</evidence>
<dbReference type="InterPro" id="IPR036390">
    <property type="entry name" value="WH_DNA-bd_sf"/>
</dbReference>
<gene>
    <name evidence="2" type="ORF">FBZ95_105167</name>
</gene>
<dbReference type="GO" id="GO:0003700">
    <property type="term" value="F:DNA-binding transcription factor activity"/>
    <property type="evidence" value="ECO:0007669"/>
    <property type="project" value="InterPro"/>
</dbReference>
<dbReference type="GO" id="GO:0006950">
    <property type="term" value="P:response to stress"/>
    <property type="evidence" value="ECO:0007669"/>
    <property type="project" value="TreeGrafter"/>
</dbReference>
<accession>A0A560ITF0</accession>
<comment type="caution">
    <text evidence="2">The sequence shown here is derived from an EMBL/GenBank/DDBJ whole genome shotgun (WGS) entry which is preliminary data.</text>
</comment>
<organism evidence="2 3">
    <name type="scientific">Bradyrhizobium sacchari</name>
    <dbReference type="NCBI Taxonomy" id="1399419"/>
    <lineage>
        <taxon>Bacteria</taxon>
        <taxon>Pseudomonadati</taxon>
        <taxon>Pseudomonadota</taxon>
        <taxon>Alphaproteobacteria</taxon>
        <taxon>Hyphomicrobiales</taxon>
        <taxon>Nitrobacteraceae</taxon>
        <taxon>Bradyrhizobium</taxon>
    </lineage>
</organism>
<reference evidence="2 3" key="1">
    <citation type="submission" date="2019-06" db="EMBL/GenBank/DDBJ databases">
        <title>Genomic Encyclopedia of Type Strains, Phase IV (KMG-V): Genome sequencing to study the core and pangenomes of soil and plant-associated prokaryotes.</title>
        <authorList>
            <person name="Whitman W."/>
        </authorList>
    </citation>
    <scope>NUCLEOTIDE SEQUENCE [LARGE SCALE GENOMIC DNA]</scope>
    <source>
        <strain evidence="2 3">BR 10556</strain>
    </source>
</reference>
<dbReference type="PANTHER" id="PTHR33164">
    <property type="entry name" value="TRANSCRIPTIONAL REGULATOR, MARR FAMILY"/>
    <property type="match status" value="1"/>
</dbReference>
<dbReference type="Pfam" id="PF01047">
    <property type="entry name" value="MarR"/>
    <property type="match status" value="1"/>
</dbReference>
<feature type="domain" description="HTH marR-type" evidence="1">
    <location>
        <begin position="84"/>
        <end position="218"/>
    </location>
</feature>
<dbReference type="PROSITE" id="PS50995">
    <property type="entry name" value="HTH_MARR_2"/>
    <property type="match status" value="1"/>
</dbReference>
<dbReference type="STRING" id="1399419.A5906_29995"/>
<dbReference type="AlphaFoldDB" id="A0A560ITF0"/>
<dbReference type="InterPro" id="IPR039422">
    <property type="entry name" value="MarR/SlyA-like"/>
</dbReference>
<name>A0A560ITF0_9BRAD</name>
<dbReference type="SMART" id="SM00347">
    <property type="entry name" value="HTH_MARR"/>
    <property type="match status" value="1"/>
</dbReference>
<dbReference type="InterPro" id="IPR000835">
    <property type="entry name" value="HTH_MarR-typ"/>
</dbReference>
<dbReference type="FunFam" id="1.10.10.10:FF:000590">
    <property type="entry name" value="Transcriptional regulator, MarR family"/>
    <property type="match status" value="1"/>
</dbReference>
<dbReference type="EMBL" id="VITW01000005">
    <property type="protein sequence ID" value="TWB73916.1"/>
    <property type="molecule type" value="Genomic_DNA"/>
</dbReference>
<keyword evidence="3" id="KW-1185">Reference proteome</keyword>